<dbReference type="EMBL" id="KZ679018">
    <property type="protein sequence ID" value="PSS08551.1"/>
    <property type="molecule type" value="Genomic_DNA"/>
</dbReference>
<dbReference type="PANTHER" id="PTHR14614:SF156">
    <property type="entry name" value="PROTEIN-LYSINE N-METHYLTRANSFERASE EFM2"/>
    <property type="match status" value="1"/>
</dbReference>
<dbReference type="InParanoid" id="A0A2T3AQK3"/>
<accession>A0A2T3AQK3</accession>
<dbReference type="GO" id="GO:0005829">
    <property type="term" value="C:cytosol"/>
    <property type="evidence" value="ECO:0007669"/>
    <property type="project" value="TreeGrafter"/>
</dbReference>
<dbReference type="CDD" id="cd02440">
    <property type="entry name" value="AdoMet_MTases"/>
    <property type="match status" value="1"/>
</dbReference>
<dbReference type="InterPro" id="IPR019410">
    <property type="entry name" value="Methyltransf_16"/>
</dbReference>
<dbReference type="STRING" id="857342.A0A2T3AQK3"/>
<dbReference type="InterPro" id="IPR029063">
    <property type="entry name" value="SAM-dependent_MTases_sf"/>
</dbReference>
<proteinExistence type="predicted"/>
<dbReference type="PANTHER" id="PTHR14614">
    <property type="entry name" value="HEPATOCELLULAR CARCINOMA-ASSOCIATED ANTIGEN"/>
    <property type="match status" value="1"/>
</dbReference>
<dbReference type="SUPFAM" id="SSF53335">
    <property type="entry name" value="S-adenosyl-L-methionine-dependent methyltransferases"/>
    <property type="match status" value="1"/>
</dbReference>
<dbReference type="OrthoDB" id="433955at2759"/>
<organism evidence="1 2">
    <name type="scientific">Amorphotheca resinae ATCC 22711</name>
    <dbReference type="NCBI Taxonomy" id="857342"/>
    <lineage>
        <taxon>Eukaryota</taxon>
        <taxon>Fungi</taxon>
        <taxon>Dikarya</taxon>
        <taxon>Ascomycota</taxon>
        <taxon>Pezizomycotina</taxon>
        <taxon>Leotiomycetes</taxon>
        <taxon>Helotiales</taxon>
        <taxon>Amorphothecaceae</taxon>
        <taxon>Amorphotheca</taxon>
    </lineage>
</organism>
<evidence type="ECO:0008006" key="3">
    <source>
        <dbReference type="Google" id="ProtNLM"/>
    </source>
</evidence>
<name>A0A2T3AQK3_AMORE</name>
<evidence type="ECO:0000313" key="1">
    <source>
        <dbReference type="EMBL" id="PSS08551.1"/>
    </source>
</evidence>
<dbReference type="Pfam" id="PF10294">
    <property type="entry name" value="Methyltransf_16"/>
    <property type="match status" value="1"/>
</dbReference>
<protein>
    <recommendedName>
        <fullName evidence="3">FAM86 N-terminal domain-containing protein</fullName>
    </recommendedName>
</protein>
<dbReference type="Proteomes" id="UP000241818">
    <property type="component" value="Unassembled WGS sequence"/>
</dbReference>
<gene>
    <name evidence="1" type="ORF">M430DRAFT_22793</name>
</gene>
<dbReference type="GeneID" id="36572850"/>
<dbReference type="GO" id="GO:0008757">
    <property type="term" value="F:S-adenosylmethionine-dependent methyltransferase activity"/>
    <property type="evidence" value="ECO:0007669"/>
    <property type="project" value="UniProtKB-ARBA"/>
</dbReference>
<keyword evidence="2" id="KW-1185">Reference proteome</keyword>
<dbReference type="FunCoup" id="A0A2T3AQK3">
    <property type="interactions" value="118"/>
</dbReference>
<evidence type="ECO:0000313" key="2">
    <source>
        <dbReference type="Proteomes" id="UP000241818"/>
    </source>
</evidence>
<reference evidence="1 2" key="1">
    <citation type="journal article" date="2018" name="New Phytol.">
        <title>Comparative genomics and transcriptomics depict ericoid mycorrhizal fungi as versatile saprotrophs and plant mutualists.</title>
        <authorList>
            <person name="Martino E."/>
            <person name="Morin E."/>
            <person name="Grelet G.A."/>
            <person name="Kuo A."/>
            <person name="Kohler A."/>
            <person name="Daghino S."/>
            <person name="Barry K.W."/>
            <person name="Cichocki N."/>
            <person name="Clum A."/>
            <person name="Dockter R.B."/>
            <person name="Hainaut M."/>
            <person name="Kuo R.C."/>
            <person name="LaButti K."/>
            <person name="Lindahl B.D."/>
            <person name="Lindquist E.A."/>
            <person name="Lipzen A."/>
            <person name="Khouja H.R."/>
            <person name="Magnuson J."/>
            <person name="Murat C."/>
            <person name="Ohm R.A."/>
            <person name="Singer S.W."/>
            <person name="Spatafora J.W."/>
            <person name="Wang M."/>
            <person name="Veneault-Fourrey C."/>
            <person name="Henrissat B."/>
            <person name="Grigoriev I.V."/>
            <person name="Martin F.M."/>
            <person name="Perotto S."/>
        </authorList>
    </citation>
    <scope>NUCLEOTIDE SEQUENCE [LARGE SCALE GENOMIC DNA]</scope>
    <source>
        <strain evidence="1 2">ATCC 22711</strain>
    </source>
</reference>
<dbReference type="RefSeq" id="XP_024716949.1">
    <property type="nucleotide sequence ID" value="XM_024864769.1"/>
</dbReference>
<sequence length="347" mass="37942">MTVIQSPLAAQDASLPSLRSKPSFKTLRNALESLAIQPNSWTGASDSQDIKAQDPKKVNRYLLSVVSSDLSWLEDGGAEEAVVSEQREKIWELASKRMAERCGRTAMPEMTRTWLIPSSPTDLQFSIREPPLTGDNLGFKTWGTAFTIAKLLDSLGTSYFSHLLSKSPSLPQPQILELGAGTGLVGIAAAAIWRASVLLTDLPAIYGNLTHNAGLNEEIVRERGGRLECEVLDWNTPVLTSDPDRKFDIVIAADPLYDEEHPSLVSQTITQFLKRDGGARALVAVPLRDAKTEEMAVSLGALMARLGLGLVGQGKEVFWDDWGEGGEGGDREGVRCWWGVWRWGVVE</sequence>
<dbReference type="Gene3D" id="3.40.50.150">
    <property type="entry name" value="Vaccinia Virus protein VP39"/>
    <property type="match status" value="1"/>
</dbReference>
<dbReference type="AlphaFoldDB" id="A0A2T3AQK3"/>